<accession>A0A9P8V5T0</accession>
<evidence type="ECO:0000313" key="3">
    <source>
        <dbReference type="Proteomes" id="UP000770015"/>
    </source>
</evidence>
<name>A0A9P8V5T0_9PEZI</name>
<reference evidence="2" key="1">
    <citation type="journal article" date="2021" name="Nat. Commun.">
        <title>Genetic determinants of endophytism in the Arabidopsis root mycobiome.</title>
        <authorList>
            <person name="Mesny F."/>
            <person name="Miyauchi S."/>
            <person name="Thiergart T."/>
            <person name="Pickel B."/>
            <person name="Atanasova L."/>
            <person name="Karlsson M."/>
            <person name="Huettel B."/>
            <person name="Barry K.W."/>
            <person name="Haridas S."/>
            <person name="Chen C."/>
            <person name="Bauer D."/>
            <person name="Andreopoulos W."/>
            <person name="Pangilinan J."/>
            <person name="LaButti K."/>
            <person name="Riley R."/>
            <person name="Lipzen A."/>
            <person name="Clum A."/>
            <person name="Drula E."/>
            <person name="Henrissat B."/>
            <person name="Kohler A."/>
            <person name="Grigoriev I.V."/>
            <person name="Martin F.M."/>
            <person name="Hacquard S."/>
        </authorList>
    </citation>
    <scope>NUCLEOTIDE SEQUENCE</scope>
    <source>
        <strain evidence="2">MPI-SDFR-AT-0117</strain>
    </source>
</reference>
<sequence>MEAVGVALGAVALVFPAYEGIVALCRGYKKLKNFDGDFENSYARFNHQLLYFAVQMEGYANRFNSAHQDHLQAAEFESSIQSIFQATKSIVDTVGECFAIIAKYSSALSNDSTDQPPSSITPSLTSSEPPSKSPAVSLFRKAPDSRRVKESVANFFTKRASKAAMTTPSGQTSGSHTQSFGSDSPPPSVVPPPSKQAQLEIQRWAESANVPVARSWHKVQWASFGKESFEAKIEAIGSQNLELKRILKTIDGYNDPRTRIRVSSQEYTLWHDTEELRKEVQLLHQALSAINKPLPDEGLKRIRFIVKVENNLKDLTDMMGKTGWMPDAQHNPLLLSFSSSPATHTLDLAENTFILATPVRATSEHMIGNLPKSMANVDDDVLGATVREYRKDRDSPQNYFHLQSVPLEEFVGGHPASSLAVDARFSPPQRQRLASLIALAFVHFEQINHAESRGLLQNWFLFGHETLSATDTHWPEQVVDSVWVDFGFGVSPSIKSSAAGKQRRTPLSTAKHRLTKIDPAVELGDLKPPV</sequence>
<gene>
    <name evidence="2" type="ORF">F5X68DRAFT_245502</name>
</gene>
<organism evidence="2 3">
    <name type="scientific">Plectosphaerella plurivora</name>
    <dbReference type="NCBI Taxonomy" id="936078"/>
    <lineage>
        <taxon>Eukaryota</taxon>
        <taxon>Fungi</taxon>
        <taxon>Dikarya</taxon>
        <taxon>Ascomycota</taxon>
        <taxon>Pezizomycotina</taxon>
        <taxon>Sordariomycetes</taxon>
        <taxon>Hypocreomycetidae</taxon>
        <taxon>Glomerellales</taxon>
        <taxon>Plectosphaerellaceae</taxon>
        <taxon>Plectosphaerella</taxon>
    </lineage>
</organism>
<evidence type="ECO:0000256" key="1">
    <source>
        <dbReference type="SAM" id="MobiDB-lite"/>
    </source>
</evidence>
<evidence type="ECO:0008006" key="4">
    <source>
        <dbReference type="Google" id="ProtNLM"/>
    </source>
</evidence>
<protein>
    <recommendedName>
        <fullName evidence="4">Prion-inhibition and propagation HeLo domain-containing protein</fullName>
    </recommendedName>
</protein>
<evidence type="ECO:0000313" key="2">
    <source>
        <dbReference type="EMBL" id="KAH6677792.1"/>
    </source>
</evidence>
<feature type="region of interest" description="Disordered" evidence="1">
    <location>
        <begin position="162"/>
        <end position="197"/>
    </location>
</feature>
<dbReference type="EMBL" id="JAGSXJ010000022">
    <property type="protein sequence ID" value="KAH6677792.1"/>
    <property type="molecule type" value="Genomic_DNA"/>
</dbReference>
<feature type="region of interest" description="Disordered" evidence="1">
    <location>
        <begin position="109"/>
        <end position="143"/>
    </location>
</feature>
<feature type="compositionally biased region" description="Low complexity" evidence="1">
    <location>
        <begin position="116"/>
        <end position="134"/>
    </location>
</feature>
<proteinExistence type="predicted"/>
<feature type="compositionally biased region" description="Pro residues" evidence="1">
    <location>
        <begin position="184"/>
        <end position="194"/>
    </location>
</feature>
<keyword evidence="3" id="KW-1185">Reference proteome</keyword>
<dbReference type="Proteomes" id="UP000770015">
    <property type="component" value="Unassembled WGS sequence"/>
</dbReference>
<comment type="caution">
    <text evidence="2">The sequence shown here is derived from an EMBL/GenBank/DDBJ whole genome shotgun (WGS) entry which is preliminary data.</text>
</comment>
<feature type="compositionally biased region" description="Polar residues" evidence="1">
    <location>
        <begin position="164"/>
        <end position="182"/>
    </location>
</feature>
<dbReference type="Gene3D" id="1.20.120.1020">
    <property type="entry name" value="Prion-inhibition and propagation, HeLo domain"/>
    <property type="match status" value="1"/>
</dbReference>
<dbReference type="OrthoDB" id="4700339at2759"/>
<dbReference type="InterPro" id="IPR038305">
    <property type="entry name" value="HeLo_sf"/>
</dbReference>
<dbReference type="AlphaFoldDB" id="A0A9P8V5T0"/>